<organism evidence="2 4">
    <name type="scientific">Acinetobacter courvalinii</name>
    <dbReference type="NCBI Taxonomy" id="280147"/>
    <lineage>
        <taxon>Bacteria</taxon>
        <taxon>Pseudomonadati</taxon>
        <taxon>Pseudomonadota</taxon>
        <taxon>Gammaproteobacteria</taxon>
        <taxon>Moraxellales</taxon>
        <taxon>Moraxellaceae</taxon>
        <taxon>Acinetobacter</taxon>
    </lineage>
</organism>
<dbReference type="Proteomes" id="UP000652691">
    <property type="component" value="Unassembled WGS sequence"/>
</dbReference>
<protein>
    <recommendedName>
        <fullName evidence="6">DUF4844 domain-containing protein</fullName>
    </recommendedName>
</protein>
<evidence type="ECO:0000313" key="5">
    <source>
        <dbReference type="Proteomes" id="UP000652691"/>
    </source>
</evidence>
<evidence type="ECO:0000313" key="2">
    <source>
        <dbReference type="EMBL" id="ENX40239.1"/>
    </source>
</evidence>
<dbReference type="PATRIC" id="fig|1217698.3.peg.858"/>
<dbReference type="EMBL" id="APSA01000003">
    <property type="protein sequence ID" value="ENX40239.1"/>
    <property type="molecule type" value="Genomic_DNA"/>
</dbReference>
<reference evidence="3 5" key="2">
    <citation type="journal article" date="2014" name="Int. J. Syst. Evol. Microbiol.">
        <title>Complete genome sequence of Corynebacterium casei LMG S-19264T (=DSM 44701T), isolated from a smear-ripened cheese.</title>
        <authorList>
            <consortium name="US DOE Joint Genome Institute (JGI-PGF)"/>
            <person name="Walter F."/>
            <person name="Albersmeier A."/>
            <person name="Kalinowski J."/>
            <person name="Ruckert C."/>
        </authorList>
    </citation>
    <scope>NUCLEOTIDE SEQUENCE [LARGE SCALE GENOMIC DNA]</scope>
    <source>
        <strain evidence="3 5">CCM 8635</strain>
    </source>
</reference>
<dbReference type="Pfam" id="PF16133">
    <property type="entry name" value="DUF4844"/>
    <property type="match status" value="1"/>
</dbReference>
<dbReference type="AlphaFoldDB" id="N9Q380"/>
<dbReference type="InterPro" id="IPR038360">
    <property type="entry name" value="DUF4844_sf"/>
</dbReference>
<dbReference type="Gene3D" id="1.20.1480.40">
    <property type="entry name" value="Uncharacterised protein PF16133, DUF4844"/>
    <property type="match status" value="1"/>
</dbReference>
<evidence type="ECO:0000313" key="3">
    <source>
        <dbReference type="EMBL" id="GGH37862.1"/>
    </source>
</evidence>
<reference evidence="3" key="3">
    <citation type="submission" date="2024-03" db="EMBL/GenBank/DDBJ databases">
        <authorList>
            <person name="Sun Q."/>
            <person name="Sedlacek I."/>
        </authorList>
    </citation>
    <scope>NUCLEOTIDE SEQUENCE</scope>
    <source>
        <strain evidence="3">CCM 8635</strain>
    </source>
</reference>
<dbReference type="HOGENOM" id="CLU_139563_0_0_6"/>
<keyword evidence="4" id="KW-1185">Reference proteome</keyword>
<evidence type="ECO:0000313" key="4">
    <source>
        <dbReference type="Proteomes" id="UP000013200"/>
    </source>
</evidence>
<keyword evidence="1" id="KW-0732">Signal</keyword>
<dbReference type="PROSITE" id="PS51257">
    <property type="entry name" value="PROKAR_LIPOPROTEIN"/>
    <property type="match status" value="1"/>
</dbReference>
<proteinExistence type="predicted"/>
<evidence type="ECO:0008006" key="6">
    <source>
        <dbReference type="Google" id="ProtNLM"/>
    </source>
</evidence>
<dbReference type="GeneID" id="80104842"/>
<comment type="caution">
    <text evidence="2">The sequence shown here is derived from an EMBL/GenBank/DDBJ whole genome shotgun (WGS) entry which is preliminary data.</text>
</comment>
<accession>N9Q380</accession>
<dbReference type="InterPro" id="IPR032301">
    <property type="entry name" value="DUF4844"/>
</dbReference>
<feature type="chain" id="PRO_5044737188" description="DUF4844 domain-containing protein" evidence="1">
    <location>
        <begin position="22"/>
        <end position="161"/>
    </location>
</feature>
<gene>
    <name evidence="2" type="ORF">F888_00886</name>
    <name evidence="3" type="ORF">GCM10007354_22650</name>
</gene>
<dbReference type="Proteomes" id="UP000013200">
    <property type="component" value="Unassembled WGS sequence"/>
</dbReference>
<reference evidence="2 4" key="1">
    <citation type="submission" date="2013-02" db="EMBL/GenBank/DDBJ databases">
        <title>The Genome Sequence of Acinetobacter sp. NIPH 3623.</title>
        <authorList>
            <consortium name="The Broad Institute Genome Sequencing Platform"/>
            <consortium name="The Broad Institute Genome Sequencing Center for Infectious Disease"/>
            <person name="Cerqueira G."/>
            <person name="Feldgarden M."/>
            <person name="Courvalin P."/>
            <person name="Perichon B."/>
            <person name="Grillot-Courvalin C."/>
            <person name="Clermont D."/>
            <person name="Rocha E."/>
            <person name="Yoon E.-J."/>
            <person name="Nemec A."/>
            <person name="Walker B."/>
            <person name="Young S.K."/>
            <person name="Zeng Q."/>
            <person name="Gargeya S."/>
            <person name="Fitzgerald M."/>
            <person name="Haas B."/>
            <person name="Abouelleil A."/>
            <person name="Alvarado L."/>
            <person name="Arachchi H.M."/>
            <person name="Berlin A.M."/>
            <person name="Chapman S.B."/>
            <person name="Dewar J."/>
            <person name="Goldberg J."/>
            <person name="Griggs A."/>
            <person name="Gujja S."/>
            <person name="Hansen M."/>
            <person name="Howarth C."/>
            <person name="Imamovic A."/>
            <person name="Larimer J."/>
            <person name="McCowan C."/>
            <person name="Murphy C."/>
            <person name="Neiman D."/>
            <person name="Pearson M."/>
            <person name="Priest M."/>
            <person name="Roberts A."/>
            <person name="Saif S."/>
            <person name="Shea T."/>
            <person name="Sisk P."/>
            <person name="Sykes S."/>
            <person name="Wortman J."/>
            <person name="Nusbaum C."/>
            <person name="Birren B."/>
        </authorList>
    </citation>
    <scope>NUCLEOTIDE SEQUENCE [LARGE SCALE GENOMIC DNA]</scope>
    <source>
        <strain evidence="2 4">NIPH 3623</strain>
    </source>
</reference>
<dbReference type="RefSeq" id="WP_005282932.1">
    <property type="nucleotide sequence ID" value="NZ_BMDA01000002.1"/>
</dbReference>
<sequence length="161" mass="18165">MKLFSIFLATAVLLLCGCTQAEENKAHPSNAGIINQLNQFQQQDHFLTDGYLYSGVQDPQLKKLLNKKVAETAEAYIQLYQHSAQPSKQQRLKILSDGIHQIDPDSLGTDDREQVAGTFEHFLDITGLESSEGILNTWLYNEEINELIEKNRSKGQSKNQD</sequence>
<feature type="signal peptide" evidence="1">
    <location>
        <begin position="1"/>
        <end position="21"/>
    </location>
</feature>
<dbReference type="EMBL" id="BMDA01000002">
    <property type="protein sequence ID" value="GGH37862.1"/>
    <property type="molecule type" value="Genomic_DNA"/>
</dbReference>
<evidence type="ECO:0000256" key="1">
    <source>
        <dbReference type="SAM" id="SignalP"/>
    </source>
</evidence>
<name>N9Q380_9GAMM</name>
<dbReference type="STRING" id="1217698.F888_00886"/>